<name>A0AA36BWF8_OCTVU</name>
<dbReference type="Pfam" id="PF00641">
    <property type="entry name" value="Zn_ribbon_RanBP"/>
    <property type="match status" value="1"/>
</dbReference>
<feature type="domain" description="RanBD1" evidence="6">
    <location>
        <begin position="753"/>
        <end position="885"/>
    </location>
</feature>
<evidence type="ECO:0000259" key="6">
    <source>
        <dbReference type="PROSITE" id="PS50196"/>
    </source>
</evidence>
<keyword evidence="1" id="KW-0479">Metal-binding</keyword>
<protein>
    <submittedName>
        <fullName evidence="8">SUMO-protein ligase 2-like isoform X2</fullName>
    </submittedName>
</protein>
<evidence type="ECO:0000259" key="7">
    <source>
        <dbReference type="PROSITE" id="PS50199"/>
    </source>
</evidence>
<feature type="compositionally biased region" description="Basic residues" evidence="5">
    <location>
        <begin position="405"/>
        <end position="415"/>
    </location>
</feature>
<dbReference type="PROSITE" id="PS50196">
    <property type="entry name" value="RANBD1"/>
    <property type="match status" value="4"/>
</dbReference>
<feature type="compositionally biased region" description="Low complexity" evidence="5">
    <location>
        <begin position="1202"/>
        <end position="1222"/>
    </location>
</feature>
<feature type="region of interest" description="Disordered" evidence="5">
    <location>
        <begin position="1575"/>
        <end position="1646"/>
    </location>
</feature>
<feature type="compositionally biased region" description="Polar residues" evidence="5">
    <location>
        <begin position="546"/>
        <end position="574"/>
    </location>
</feature>
<keyword evidence="3" id="KW-0862">Zinc</keyword>
<feature type="region of interest" description="Disordered" evidence="5">
    <location>
        <begin position="960"/>
        <end position="988"/>
    </location>
</feature>
<feature type="region of interest" description="Disordered" evidence="5">
    <location>
        <begin position="337"/>
        <end position="356"/>
    </location>
</feature>
<feature type="domain" description="RanBP2-type" evidence="7">
    <location>
        <begin position="996"/>
        <end position="1025"/>
    </location>
</feature>
<dbReference type="FunFam" id="2.30.29.30:FF:000018">
    <property type="entry name" value="E3 SUMO-protein ligase RanBP2"/>
    <property type="match status" value="3"/>
</dbReference>
<dbReference type="PROSITE" id="PS01358">
    <property type="entry name" value="ZF_RANBP2_1"/>
    <property type="match status" value="1"/>
</dbReference>
<evidence type="ECO:0000313" key="9">
    <source>
        <dbReference type="Proteomes" id="UP001162480"/>
    </source>
</evidence>
<evidence type="ECO:0000313" key="8">
    <source>
        <dbReference type="EMBL" id="CAI9741609.1"/>
    </source>
</evidence>
<feature type="region of interest" description="Disordered" evidence="5">
    <location>
        <begin position="287"/>
        <end position="328"/>
    </location>
</feature>
<dbReference type="SUPFAM" id="SSF48371">
    <property type="entry name" value="ARM repeat"/>
    <property type="match status" value="1"/>
</dbReference>
<dbReference type="Proteomes" id="UP001162480">
    <property type="component" value="Chromosome 27"/>
</dbReference>
<feature type="region of interest" description="Disordered" evidence="5">
    <location>
        <begin position="546"/>
        <end position="576"/>
    </location>
</feature>
<feature type="compositionally biased region" description="Pro residues" evidence="5">
    <location>
        <begin position="426"/>
        <end position="436"/>
    </location>
</feature>
<dbReference type="InterPro" id="IPR000156">
    <property type="entry name" value="Ran_bind_dom"/>
</dbReference>
<dbReference type="InterPro" id="IPR045255">
    <property type="entry name" value="RanBP1-like"/>
</dbReference>
<dbReference type="Pfam" id="PF00638">
    <property type="entry name" value="Ran_BP1"/>
    <property type="match status" value="4"/>
</dbReference>
<feature type="region of interest" description="Disordered" evidence="5">
    <location>
        <begin position="1200"/>
        <end position="1222"/>
    </location>
</feature>
<feature type="compositionally biased region" description="Acidic residues" evidence="5">
    <location>
        <begin position="2024"/>
        <end position="2039"/>
    </location>
</feature>
<dbReference type="Gene3D" id="4.10.1060.10">
    <property type="entry name" value="Zinc finger, RanBP2-type"/>
    <property type="match status" value="3"/>
</dbReference>
<proteinExistence type="predicted"/>
<dbReference type="Gene3D" id="2.30.29.30">
    <property type="entry name" value="Pleckstrin-homology domain (PH domain)/Phosphotyrosine-binding domain (PTB)"/>
    <property type="match status" value="4"/>
</dbReference>
<evidence type="ECO:0000256" key="1">
    <source>
        <dbReference type="ARBA" id="ARBA00022723"/>
    </source>
</evidence>
<sequence length="2165" mass="233044">MSIIARSLYHICCCCHPQGSHVRPSPERLDAQLRALQLSHISILKPIVDQNKELTKFNVSLQQQLRECKELNQLYLTELTQYRMMAGTFHPTTPGVASPAAAGHPPPAPQSLLAAAYMNSATPYGAHPPPAPPLAFTPSPAPTSLWASQFTGYQLHTPLPPNPHQHPHIAQSPYGTATPTAASVSPKAMPGDRMPASAPYSKVVKMMASITSPMVTHSTSVFSSSALGTVVTSAASSGPAAPISTTIAASSPAAVPAVEAVSSSGPMAASEAVVSGSCEDIINEEEEVVEEECKEDEDDEDEDEEEEEEEEEDDEDEEEEEDDEEDLCHVDGEYYDESEFNRSSSPPQSLPIAAGSTVLNPPMVGTTRFHIPDSQLVQEYPFGHKTSLVGKSTVTYFPQQPGGPLHHHHQHHHHQPSQLQQHRSPVPAPAPAPALPRPGYFADVLRGHSLQYGYQATSPGSNTGTNLNASPCGSGTSLTGATELGVSPAGLNLGLGLGSSPTTAGITRMSSPSPGFFSTDPVNNSGNMAAGTPKGVTGIGMFPSPLSSPATQMTNLSPLQSGDQSTGATSITTPGQPPSSALLKVLNNNHHQHQQPAEIMKYPASSSSSGLGLTLNTPEASKGPTQTFGGFTFSCTPKVDFDATNKTSQPGLKTPATMTTSAVTSSTSSTQKPFWNFSFPDACKTTPLFLSKVDKTPPGGDATPTTKTLFGSTTPSNIFSSSPSFLSSGLFTSSKADTSNKEDEVEEYEPNVNFAPVVPLPELVDLKTGEEEEEKLFGDRAKLYRFDKETNQWKERGVGELKILHNKSTNRCRMLMRREQVLKLCANHFLSADMKLTPMSSSTKAWCWNAQDFAEEELKMEKFAARFKLPEIADEFKAAFEKAQQYCALHAADGGKKSTPVKDAPDKKDITLSPAADTEAAKPLSELFKTEEGSWECPTCCIINNKDAACCVACQSKNPKSKAVTPAPAKGPAVFPPASTATASSDKPPLSELFTKTGTWECGSCYLMIKDEVLECPACQTLKPGVDKKDLKSTSTTTAAPSISSSFITSTGFKFVPASPTSSIGKDGFKFSSDFALSSVSKAPSITVPSLSTAITTTAVTTTVTTTSAVSTLFSLNPCSPQSSFTTTTTNHPFVFSSAETSSVFGNKSTAPKTEPPAEKSNVPLFELFKSQPGEWECPTCCLCCQATQAKCAACGTSKPNSAGTPGSTSITGTSQTSPGQTGTVSGFPMNKNCNFVFGATSFGSSTFGSPTFRSNFDATKTPGLKPTPNWSSPQIASPGTMSLISNGPGMATTTTITTTTTIYTAPSFSFGANTPASQNSKPLAFNLSQPKFNFSLTPNTSGKGILGPGPSNAALVSTGGTATPLSTISPQGTPVTQATAAATPFFSFSMTPSQPGASTTPADSSKGLTPNLGVAKSPDSADDGYYVNRDGEDSHIKFDPIMPLPDKVEVRTGEEDERCLFEHRAKLYRFDSSEWKERGLGNIKILENTQTQKLRLVMRREQVLKVCCNHYITADVDLKPKVNSKGCAWVWCAFDSSDGGEAQLQHLSIRFKTAEIANNFKDSFEEAKQKAIAYQKTPEKDKENSTDGACTSTDPQTPTISPTVKGPKSDVKRSSVATTLFPDPDYKNLDDDDDNEAHKDEELSNEDDVIFIKQVEATPEQVERARKLMLPDHFYLYETKEPCRGCRGCDPEDLKKSPKQTYAAKAALSVSERHKPQSPQSPVSSTVADVTVTSATTTTANTTAITTTTTTTTTFPADSSTSSMPFSRLMNNTEYSGMLFSTLAAQANTQETTAFQKDKNKPFSWQGAGQKLFDVKSSPGAAHNDDEDDDDVVANVDIHFDPVIELPALIDRKSGEEDETPLFVQRSKLYRFDKSLNCWKEKGIGNMKILSHNGSVRFRLLFRREQVLKVACNHLLTTNLVLKRMFTSETAWCWVARDYTDEKEGTVEQFAVRFKTVELASSFHKCFTECQEKLLQEESQVAGSGTAPADVQGLSNTLSNLNVELQNTSVEGSEEAKAVEHSEEGEDEEEKDDNEAEEVDVRFEKRATLYYKVDKDWVSLGLGNLQVEYDATVGGLRIVMTDSSDKPLCNHIITRETNFTQCASKHKHSGTWASMDEASGESGQRTFRLDFSSAAAYSEFKDVFQQGKTMAKEMNISEQYIYST</sequence>
<dbReference type="SMART" id="SM00547">
    <property type="entry name" value="ZnF_RBZ"/>
    <property type="match status" value="3"/>
</dbReference>
<feature type="region of interest" description="Disordered" evidence="5">
    <location>
        <begin position="398"/>
        <end position="440"/>
    </location>
</feature>
<dbReference type="GO" id="GO:0008270">
    <property type="term" value="F:zinc ion binding"/>
    <property type="evidence" value="ECO:0007669"/>
    <property type="project" value="UniProtKB-KW"/>
</dbReference>
<feature type="compositionally biased region" description="Acidic residues" evidence="5">
    <location>
        <begin position="287"/>
        <end position="326"/>
    </location>
</feature>
<feature type="region of interest" description="Disordered" evidence="5">
    <location>
        <begin position="2009"/>
        <end position="2040"/>
    </location>
</feature>
<dbReference type="PANTHER" id="PTHR23138:SF87">
    <property type="entry name" value="E3 SUMO-PROTEIN LIGASE RANBP2"/>
    <property type="match status" value="1"/>
</dbReference>
<dbReference type="InterPro" id="IPR001876">
    <property type="entry name" value="Znf_RanBP2"/>
</dbReference>
<dbReference type="SUPFAM" id="SSF50729">
    <property type="entry name" value="PH domain-like"/>
    <property type="match status" value="4"/>
</dbReference>
<dbReference type="EMBL" id="OX597840">
    <property type="protein sequence ID" value="CAI9741609.1"/>
    <property type="molecule type" value="Genomic_DNA"/>
</dbReference>
<evidence type="ECO:0000256" key="5">
    <source>
        <dbReference type="SAM" id="MobiDB-lite"/>
    </source>
</evidence>
<reference evidence="8" key="1">
    <citation type="submission" date="2023-08" db="EMBL/GenBank/DDBJ databases">
        <authorList>
            <person name="Alioto T."/>
            <person name="Alioto T."/>
            <person name="Gomez Garrido J."/>
        </authorList>
    </citation>
    <scope>NUCLEOTIDE SEQUENCE</scope>
</reference>
<feature type="region of interest" description="Disordered" evidence="5">
    <location>
        <begin position="1391"/>
        <end position="1423"/>
    </location>
</feature>
<evidence type="ECO:0000256" key="3">
    <source>
        <dbReference type="ARBA" id="ARBA00022833"/>
    </source>
</evidence>
<feature type="domain" description="RanBD1" evidence="6">
    <location>
        <begin position="2015"/>
        <end position="2154"/>
    </location>
</feature>
<dbReference type="InterPro" id="IPR011993">
    <property type="entry name" value="PH-like_dom_sf"/>
</dbReference>
<dbReference type="CDD" id="cd13176">
    <property type="entry name" value="RanBD_RanBP2-like"/>
    <property type="match status" value="1"/>
</dbReference>
<organism evidence="8 9">
    <name type="scientific">Octopus vulgaris</name>
    <name type="common">Common octopus</name>
    <dbReference type="NCBI Taxonomy" id="6645"/>
    <lineage>
        <taxon>Eukaryota</taxon>
        <taxon>Metazoa</taxon>
        <taxon>Spiralia</taxon>
        <taxon>Lophotrochozoa</taxon>
        <taxon>Mollusca</taxon>
        <taxon>Cephalopoda</taxon>
        <taxon>Coleoidea</taxon>
        <taxon>Octopodiformes</taxon>
        <taxon>Octopoda</taxon>
        <taxon>Incirrata</taxon>
        <taxon>Octopodidae</taxon>
        <taxon>Octopus</taxon>
    </lineage>
</organism>
<feature type="domain" description="RanBP2-type" evidence="7">
    <location>
        <begin position="1172"/>
        <end position="1201"/>
    </location>
</feature>
<dbReference type="SMART" id="SM00160">
    <property type="entry name" value="RanBD"/>
    <property type="match status" value="3"/>
</dbReference>
<feature type="compositionally biased region" description="Polar residues" evidence="5">
    <location>
        <begin position="1587"/>
        <end position="1603"/>
    </location>
</feature>
<feature type="domain" description="RanBP2-type" evidence="7">
    <location>
        <begin position="931"/>
        <end position="960"/>
    </location>
</feature>
<gene>
    <name evidence="8" type="ORF">OCTVUL_1B014682</name>
</gene>
<keyword evidence="2 4" id="KW-0863">Zinc-finger</keyword>
<dbReference type="GO" id="GO:0016874">
    <property type="term" value="F:ligase activity"/>
    <property type="evidence" value="ECO:0007669"/>
    <property type="project" value="UniProtKB-KW"/>
</dbReference>
<dbReference type="PROSITE" id="PS50199">
    <property type="entry name" value="ZF_RANBP2_2"/>
    <property type="match status" value="3"/>
</dbReference>
<feature type="compositionally biased region" description="Polar residues" evidence="5">
    <location>
        <begin position="1391"/>
        <end position="1409"/>
    </location>
</feature>
<dbReference type="PANTHER" id="PTHR23138">
    <property type="entry name" value="RAN BINDING PROTEIN"/>
    <property type="match status" value="1"/>
</dbReference>
<feature type="domain" description="RanBD1" evidence="6">
    <location>
        <begin position="1438"/>
        <end position="1574"/>
    </location>
</feature>
<accession>A0AA36BWF8</accession>
<dbReference type="InterPro" id="IPR016024">
    <property type="entry name" value="ARM-type_fold"/>
</dbReference>
<feature type="domain" description="RanBD1" evidence="6">
    <location>
        <begin position="1840"/>
        <end position="1977"/>
    </location>
</feature>
<keyword evidence="9" id="KW-1185">Reference proteome</keyword>
<evidence type="ECO:0000256" key="4">
    <source>
        <dbReference type="PROSITE-ProRule" id="PRU00322"/>
    </source>
</evidence>
<evidence type="ECO:0000256" key="2">
    <source>
        <dbReference type="ARBA" id="ARBA00022771"/>
    </source>
</evidence>